<dbReference type="EMBL" id="JBBMEU010000093">
    <property type="protein sequence ID" value="MEQ2423170.1"/>
    <property type="molecule type" value="Genomic_DNA"/>
</dbReference>
<name>A0ABV1CYF5_9FIRM</name>
<dbReference type="Proteomes" id="UP001433088">
    <property type="component" value="Unassembled WGS sequence"/>
</dbReference>
<evidence type="ECO:0000313" key="2">
    <source>
        <dbReference type="EMBL" id="MEQ2423170.1"/>
    </source>
</evidence>
<evidence type="ECO:0000256" key="1">
    <source>
        <dbReference type="SAM" id="MobiDB-lite"/>
    </source>
</evidence>
<feature type="compositionally biased region" description="Basic and acidic residues" evidence="1">
    <location>
        <begin position="198"/>
        <end position="207"/>
    </location>
</feature>
<accession>A0ABV1CYF5</accession>
<sequence length="207" mass="23024">MEVWQLDHLQFAVPPTQMKSVLMMGIPADKLDAIRAAVSYFKVPGVKDVLAMTNKVDANGRYLNQYDYDLHPQTQGVGKAETLAKILVPKYKGHGPSFTAMDSQGDFNFCTEFKDTKEVLVINRTRTDDAALCAGIAAYQKKHGIDLAAANKNGDSLFLIQGRNENKGEFWNDDKTLLLGKKTHPTCPIKPPKPKQNSNKEKPSPKY</sequence>
<dbReference type="Gene3D" id="3.40.50.1000">
    <property type="entry name" value="HAD superfamily/HAD-like"/>
    <property type="match status" value="1"/>
</dbReference>
<reference evidence="2 3" key="1">
    <citation type="submission" date="2024-03" db="EMBL/GenBank/DDBJ databases">
        <title>Human intestinal bacterial collection.</title>
        <authorList>
            <person name="Pauvert C."/>
            <person name="Hitch T.C.A."/>
            <person name="Clavel T."/>
        </authorList>
    </citation>
    <scope>NUCLEOTIDE SEQUENCE [LARGE SCALE GENOMIC DNA]</scope>
    <source>
        <strain evidence="2 3">CLA-AA-H81</strain>
    </source>
</reference>
<proteinExistence type="predicted"/>
<dbReference type="RefSeq" id="WP_020309920.1">
    <property type="nucleotide sequence ID" value="NZ_JBBMEU010000093.1"/>
</dbReference>
<feature type="region of interest" description="Disordered" evidence="1">
    <location>
        <begin position="181"/>
        <end position="207"/>
    </location>
</feature>
<protein>
    <submittedName>
        <fullName evidence="2">Uncharacterized protein</fullName>
    </submittedName>
</protein>
<keyword evidence="3" id="KW-1185">Reference proteome</keyword>
<gene>
    <name evidence="2" type="ORF">WMO23_10590</name>
</gene>
<comment type="caution">
    <text evidence="2">The sequence shown here is derived from an EMBL/GenBank/DDBJ whole genome shotgun (WGS) entry which is preliminary data.</text>
</comment>
<evidence type="ECO:0000313" key="3">
    <source>
        <dbReference type="Proteomes" id="UP001433088"/>
    </source>
</evidence>
<dbReference type="InterPro" id="IPR023214">
    <property type="entry name" value="HAD_sf"/>
</dbReference>
<organism evidence="2 3">
    <name type="scientific">Megasphaera intestinihominis</name>
    <dbReference type="NCBI Taxonomy" id="3133159"/>
    <lineage>
        <taxon>Bacteria</taxon>
        <taxon>Bacillati</taxon>
        <taxon>Bacillota</taxon>
        <taxon>Negativicutes</taxon>
        <taxon>Veillonellales</taxon>
        <taxon>Veillonellaceae</taxon>
        <taxon>Megasphaera</taxon>
    </lineage>
</organism>